<name>A0A397JAB1_9GLOM</name>
<feature type="region of interest" description="Disordered" evidence="1">
    <location>
        <begin position="79"/>
        <end position="101"/>
    </location>
</feature>
<sequence length="201" mass="22248">MTILNGIMSPTTYKSINSDTIQNGILVNNNNNNSIIEDVSVISDNLVVENNNEIAKPVIATNISTIEDGADNEYINRVNEDNENNKNGGMNEDKSGSNKTLIEKIPPSTSLEPMNSFLLLNTHELVTPLDKNSFTCPQCHTPHSVHYVKEVDTENGESKEIFICLSHDNYGCGWKGYDEPNEDKIQAHIAATIGFNPLRLN</sequence>
<dbReference type="EMBL" id="PQFF01000108">
    <property type="protein sequence ID" value="RHZ81933.1"/>
    <property type="molecule type" value="Genomic_DNA"/>
</dbReference>
<organism evidence="2 3">
    <name type="scientific">Diversispora epigaea</name>
    <dbReference type="NCBI Taxonomy" id="1348612"/>
    <lineage>
        <taxon>Eukaryota</taxon>
        <taxon>Fungi</taxon>
        <taxon>Fungi incertae sedis</taxon>
        <taxon>Mucoromycota</taxon>
        <taxon>Glomeromycotina</taxon>
        <taxon>Glomeromycetes</taxon>
        <taxon>Diversisporales</taxon>
        <taxon>Diversisporaceae</taxon>
        <taxon>Diversispora</taxon>
    </lineage>
</organism>
<evidence type="ECO:0000313" key="2">
    <source>
        <dbReference type="EMBL" id="RHZ81933.1"/>
    </source>
</evidence>
<protein>
    <submittedName>
        <fullName evidence="2">Uncharacterized protein</fullName>
    </submittedName>
</protein>
<evidence type="ECO:0000256" key="1">
    <source>
        <dbReference type="SAM" id="MobiDB-lite"/>
    </source>
</evidence>
<dbReference type="Proteomes" id="UP000266861">
    <property type="component" value="Unassembled WGS sequence"/>
</dbReference>
<keyword evidence="3" id="KW-1185">Reference proteome</keyword>
<evidence type="ECO:0000313" key="3">
    <source>
        <dbReference type="Proteomes" id="UP000266861"/>
    </source>
</evidence>
<accession>A0A397JAB1</accession>
<reference evidence="2 3" key="1">
    <citation type="submission" date="2018-08" db="EMBL/GenBank/DDBJ databases">
        <title>Genome and evolution of the arbuscular mycorrhizal fungus Diversispora epigaea (formerly Glomus versiforme) and its bacterial endosymbionts.</title>
        <authorList>
            <person name="Sun X."/>
            <person name="Fei Z."/>
            <person name="Harrison M."/>
        </authorList>
    </citation>
    <scope>NUCLEOTIDE SEQUENCE [LARGE SCALE GENOMIC DNA]</scope>
    <source>
        <strain evidence="2 3">IT104</strain>
    </source>
</reference>
<comment type="caution">
    <text evidence="2">The sequence shown here is derived from an EMBL/GenBank/DDBJ whole genome shotgun (WGS) entry which is preliminary data.</text>
</comment>
<dbReference type="OrthoDB" id="2443262at2759"/>
<proteinExistence type="predicted"/>
<dbReference type="AlphaFoldDB" id="A0A397JAB1"/>
<gene>
    <name evidence="2" type="ORF">Glove_116g53</name>
</gene>